<reference evidence="3 4" key="1">
    <citation type="submission" date="2019-08" db="EMBL/GenBank/DDBJ databases">
        <title>The genome of the soybean aphid Biotype 1, its phylome, world population structure and adaptation to the North American continent.</title>
        <authorList>
            <person name="Giordano R."/>
            <person name="Donthu R.K."/>
            <person name="Hernandez A.G."/>
            <person name="Wright C.L."/>
            <person name="Zimin A.V."/>
        </authorList>
    </citation>
    <scope>NUCLEOTIDE SEQUENCE [LARGE SCALE GENOMIC DNA]</scope>
    <source>
        <tissue evidence="3">Whole aphids</tissue>
    </source>
</reference>
<evidence type="ECO:0000313" key="3">
    <source>
        <dbReference type="EMBL" id="KAE9524578.1"/>
    </source>
</evidence>
<evidence type="ECO:0000256" key="2">
    <source>
        <dbReference type="SAM" id="Phobius"/>
    </source>
</evidence>
<keyword evidence="2" id="KW-0812">Transmembrane</keyword>
<dbReference type="EMBL" id="VYZN01000065">
    <property type="protein sequence ID" value="KAE9524578.1"/>
    <property type="molecule type" value="Genomic_DNA"/>
</dbReference>
<name>A0A6G0T2E7_APHGL</name>
<dbReference type="AlphaFoldDB" id="A0A6G0T2E7"/>
<keyword evidence="2" id="KW-1133">Transmembrane helix</keyword>
<sequence length="271" mass="31109">MASNIHAAPHNNGSRHAPCLPNTRTPTNDSGLFLLAASHLRKKLDPRTTGHRPCPCPHVRLPWAMDRRNCTAPTTACAVDLSGPIHNHLLYIPDIGKIIGYQNRKIVKKMVLEIYIFFLRYNFTSLSFTYEQQTPNHCHNNNDILCRISCARKHVLGRVKYVDLSLKCMLTKLTNFILYYHKIVSLLGFYNMFKLLSLISFLIVGTVRLVEAMICLFFGWKIVNLCKDRSNNQKTKNYTVINVYILFYQQNDRSGVCLVVAFSYHNKNTSL</sequence>
<gene>
    <name evidence="3" type="ORF">AGLY_014628</name>
</gene>
<comment type="caution">
    <text evidence="3">The sequence shown here is derived from an EMBL/GenBank/DDBJ whole genome shotgun (WGS) entry which is preliminary data.</text>
</comment>
<accession>A0A6G0T2E7</accession>
<feature type="transmembrane region" description="Helical" evidence="2">
    <location>
        <begin position="199"/>
        <end position="220"/>
    </location>
</feature>
<feature type="transmembrane region" description="Helical" evidence="2">
    <location>
        <begin position="176"/>
        <end position="193"/>
    </location>
</feature>
<dbReference type="Proteomes" id="UP000475862">
    <property type="component" value="Unassembled WGS sequence"/>
</dbReference>
<feature type="region of interest" description="Disordered" evidence="1">
    <location>
        <begin position="1"/>
        <end position="22"/>
    </location>
</feature>
<proteinExistence type="predicted"/>
<keyword evidence="4" id="KW-1185">Reference proteome</keyword>
<organism evidence="3 4">
    <name type="scientific">Aphis glycines</name>
    <name type="common">Soybean aphid</name>
    <dbReference type="NCBI Taxonomy" id="307491"/>
    <lineage>
        <taxon>Eukaryota</taxon>
        <taxon>Metazoa</taxon>
        <taxon>Ecdysozoa</taxon>
        <taxon>Arthropoda</taxon>
        <taxon>Hexapoda</taxon>
        <taxon>Insecta</taxon>
        <taxon>Pterygota</taxon>
        <taxon>Neoptera</taxon>
        <taxon>Paraneoptera</taxon>
        <taxon>Hemiptera</taxon>
        <taxon>Sternorrhyncha</taxon>
        <taxon>Aphidomorpha</taxon>
        <taxon>Aphidoidea</taxon>
        <taxon>Aphididae</taxon>
        <taxon>Aphidini</taxon>
        <taxon>Aphis</taxon>
        <taxon>Aphis</taxon>
    </lineage>
</organism>
<evidence type="ECO:0000313" key="4">
    <source>
        <dbReference type="Proteomes" id="UP000475862"/>
    </source>
</evidence>
<keyword evidence="2" id="KW-0472">Membrane</keyword>
<evidence type="ECO:0000256" key="1">
    <source>
        <dbReference type="SAM" id="MobiDB-lite"/>
    </source>
</evidence>
<protein>
    <submittedName>
        <fullName evidence="3">Uncharacterized protein</fullName>
    </submittedName>
</protein>